<name>A0A9P1NYL6_9CYAN</name>
<evidence type="ECO:0000313" key="1">
    <source>
        <dbReference type="EMBL" id="CDM94961.1"/>
    </source>
</evidence>
<organism evidence="1 2">
    <name type="scientific">Limnospira indica PCC 8005</name>
    <dbReference type="NCBI Taxonomy" id="376219"/>
    <lineage>
        <taxon>Bacteria</taxon>
        <taxon>Bacillati</taxon>
        <taxon>Cyanobacteriota</taxon>
        <taxon>Cyanophyceae</taxon>
        <taxon>Oscillatoriophycideae</taxon>
        <taxon>Oscillatoriales</taxon>
        <taxon>Sirenicapillariaceae</taxon>
        <taxon>Limnospira</taxon>
    </lineage>
</organism>
<reference evidence="1 2" key="1">
    <citation type="submission" date="2014-02" db="EMBL/GenBank/DDBJ databases">
        <authorList>
            <person name="Genoscope - CEA"/>
        </authorList>
    </citation>
    <scope>NUCLEOTIDE SEQUENCE [LARGE SCALE GENOMIC DNA]</scope>
    <source>
        <strain evidence="1 2">PCC 8005</strain>
    </source>
</reference>
<gene>
    <name evidence="1" type="ORF">ARTHRO_30227</name>
</gene>
<accession>A0A9P1NYL6</accession>
<dbReference type="Proteomes" id="UP000032946">
    <property type="component" value="Chromosome"/>
</dbReference>
<keyword evidence="2" id="KW-1185">Reference proteome</keyword>
<proteinExistence type="predicted"/>
<dbReference type="EMBL" id="FO818640">
    <property type="protein sequence ID" value="CDM94961.1"/>
    <property type="molecule type" value="Genomic_DNA"/>
</dbReference>
<protein>
    <submittedName>
        <fullName evidence="1">Uncharacterized protein</fullName>
    </submittedName>
</protein>
<evidence type="ECO:0000313" key="2">
    <source>
        <dbReference type="Proteomes" id="UP000032946"/>
    </source>
</evidence>
<sequence length="42" mass="4839">MRIATAFGINFLVGEVFFVSQPISKTHRESKSLVFYLQFLCL</sequence>
<dbReference type="AlphaFoldDB" id="A0A9P1NYL6"/>